<dbReference type="InterPro" id="IPR001296">
    <property type="entry name" value="Glyco_trans_1"/>
</dbReference>
<dbReference type="SUPFAM" id="SSF53756">
    <property type="entry name" value="UDP-Glycosyltransferase/glycogen phosphorylase"/>
    <property type="match status" value="1"/>
</dbReference>
<keyword evidence="3" id="KW-1185">Reference proteome</keyword>
<dbReference type="Gene3D" id="3.40.50.2000">
    <property type="entry name" value="Glycogen Phosphorylase B"/>
    <property type="match status" value="1"/>
</dbReference>
<protein>
    <submittedName>
        <fullName evidence="2">Group 1 glycosyl transferase</fullName>
    </submittedName>
</protein>
<accession>A0A1Z4N0I9</accession>
<dbReference type="RefSeq" id="WP_096577210.1">
    <property type="nucleotide sequence ID" value="NZ_CAWNJS010000001.1"/>
</dbReference>
<dbReference type="AlphaFoldDB" id="A0A1Z4N0I9"/>
<dbReference type="EMBL" id="AP018248">
    <property type="protein sequence ID" value="BAY99237.1"/>
    <property type="molecule type" value="Genomic_DNA"/>
</dbReference>
<dbReference type="CDD" id="cd03801">
    <property type="entry name" value="GT4_PimA-like"/>
    <property type="match status" value="1"/>
</dbReference>
<sequence>MAKVIIAGEKHLSTPNLPRQSQHILIRPKQFPSGRYPLEKIWYPLNSFSYWQPFWKKFQVVHAFNRIEYTNKPWFVTFEDHRFLYRNPKNKLEEIAYPILNNRLALKNCQKIIAISDYAKMRFINRVAEWNISEELKNKLAVIHPNFAIKASQPKTYKDGETIELIFVGNHLARKGGIVALRLAKKAESLGLPIKVHIISNLRCGSGVPTDFPDQSKYTADLKLLDLDNVVFHKSLPNEKVLDLLAQSHFQILATLHDTYGYSVIEGFSVATPAITTNICALPEFVHDGENGYHLKLPLNEIRHWNDWLHGEKTKTDEYWEIVNSTYDYLAEQALQKILHFLERTDKQEHYEYISTGALNQMKNNHNAEKQNELFDNLYAEAAALN</sequence>
<evidence type="ECO:0000259" key="1">
    <source>
        <dbReference type="Pfam" id="PF00534"/>
    </source>
</evidence>
<organism evidence="2 3">
    <name type="scientific">Tolypothrix tenuis PCC 7101</name>
    <dbReference type="NCBI Taxonomy" id="231146"/>
    <lineage>
        <taxon>Bacteria</taxon>
        <taxon>Bacillati</taxon>
        <taxon>Cyanobacteriota</taxon>
        <taxon>Cyanophyceae</taxon>
        <taxon>Nostocales</taxon>
        <taxon>Tolypothrichaceae</taxon>
        <taxon>Tolypothrix</taxon>
    </lineage>
</organism>
<dbReference type="PANTHER" id="PTHR12526">
    <property type="entry name" value="GLYCOSYLTRANSFERASE"/>
    <property type="match status" value="1"/>
</dbReference>
<evidence type="ECO:0000313" key="3">
    <source>
        <dbReference type="Proteomes" id="UP000218785"/>
    </source>
</evidence>
<dbReference type="GO" id="GO:0016757">
    <property type="term" value="F:glycosyltransferase activity"/>
    <property type="evidence" value="ECO:0007669"/>
    <property type="project" value="InterPro"/>
</dbReference>
<dbReference type="Pfam" id="PF00534">
    <property type="entry name" value="Glycos_transf_1"/>
    <property type="match status" value="1"/>
</dbReference>
<keyword evidence="2" id="KW-0808">Transferase</keyword>
<gene>
    <name evidence="2" type="ORF">NIES37_32160</name>
</gene>
<name>A0A1Z4N0I9_9CYAN</name>
<dbReference type="Proteomes" id="UP000218785">
    <property type="component" value="Chromosome"/>
</dbReference>
<feature type="domain" description="Glycosyl transferase family 1" evidence="1">
    <location>
        <begin position="153"/>
        <end position="297"/>
    </location>
</feature>
<proteinExistence type="predicted"/>
<reference evidence="2 3" key="1">
    <citation type="submission" date="2017-06" db="EMBL/GenBank/DDBJ databases">
        <title>Genome sequencing of cyanobaciteial culture collection at National Institute for Environmental Studies (NIES).</title>
        <authorList>
            <person name="Hirose Y."/>
            <person name="Shimura Y."/>
            <person name="Fujisawa T."/>
            <person name="Nakamura Y."/>
            <person name="Kawachi M."/>
        </authorList>
    </citation>
    <scope>NUCLEOTIDE SEQUENCE [LARGE SCALE GENOMIC DNA]</scope>
    <source>
        <strain evidence="2 3">NIES-37</strain>
    </source>
</reference>
<evidence type="ECO:0000313" key="2">
    <source>
        <dbReference type="EMBL" id="BAY99237.1"/>
    </source>
</evidence>
<dbReference type="KEGG" id="ttq:NIES37_32160"/>